<dbReference type="SUPFAM" id="SSF56672">
    <property type="entry name" value="DNA/RNA polymerases"/>
    <property type="match status" value="1"/>
</dbReference>
<feature type="domain" description="Reverse transcriptase" evidence="1">
    <location>
        <begin position="1"/>
        <end position="64"/>
    </location>
</feature>
<sequence>MDTMLTGNEKAAAYLDDIIVTGSNLDELLQRLETMLSRIQDHGFHLRLEKCVFMRTVEYLGFIIDKDGRRPDPENINVIKQRPPPKDINSLRAFMGLMSH</sequence>
<protein>
    <recommendedName>
        <fullName evidence="1">Reverse transcriptase domain-containing protein</fullName>
    </recommendedName>
</protein>
<dbReference type="PANTHER" id="PTHR37984:SF5">
    <property type="entry name" value="PROTEIN NYNRIN-LIKE"/>
    <property type="match status" value="1"/>
</dbReference>
<dbReference type="OrthoDB" id="6147533at2759"/>
<keyword evidence="3" id="KW-1185">Reference proteome</keyword>
<dbReference type="InterPro" id="IPR043502">
    <property type="entry name" value="DNA/RNA_pol_sf"/>
</dbReference>
<dbReference type="AlphaFoldDB" id="A0A3P6QPX8"/>
<evidence type="ECO:0000313" key="3">
    <source>
        <dbReference type="Proteomes" id="UP000281553"/>
    </source>
</evidence>
<dbReference type="Proteomes" id="UP000281553">
    <property type="component" value="Unassembled WGS sequence"/>
</dbReference>
<dbReference type="InterPro" id="IPR000477">
    <property type="entry name" value="RT_dom"/>
</dbReference>
<accession>A0A3P6QPX8</accession>
<dbReference type="Pfam" id="PF00078">
    <property type="entry name" value="RVT_1"/>
    <property type="match status" value="1"/>
</dbReference>
<proteinExistence type="predicted"/>
<dbReference type="EMBL" id="UYRU01012432">
    <property type="protein sequence ID" value="VDK48017.1"/>
    <property type="molecule type" value="Genomic_DNA"/>
</dbReference>
<dbReference type="InterPro" id="IPR050951">
    <property type="entry name" value="Retrovirus_Pol_polyprotein"/>
</dbReference>
<dbReference type="PROSITE" id="PS50878">
    <property type="entry name" value="RT_POL"/>
    <property type="match status" value="1"/>
</dbReference>
<name>A0A3P6QPX8_DIBLA</name>
<dbReference type="Gene3D" id="3.30.70.270">
    <property type="match status" value="1"/>
</dbReference>
<reference evidence="2 3" key="1">
    <citation type="submission" date="2018-11" db="EMBL/GenBank/DDBJ databases">
        <authorList>
            <consortium name="Pathogen Informatics"/>
        </authorList>
    </citation>
    <scope>NUCLEOTIDE SEQUENCE [LARGE SCALE GENOMIC DNA]</scope>
</reference>
<evidence type="ECO:0000313" key="2">
    <source>
        <dbReference type="EMBL" id="VDK48017.1"/>
    </source>
</evidence>
<dbReference type="PANTHER" id="PTHR37984">
    <property type="entry name" value="PROTEIN CBG26694"/>
    <property type="match status" value="1"/>
</dbReference>
<gene>
    <name evidence="2" type="ORF">DILT_LOCUS1631</name>
</gene>
<organism evidence="2 3">
    <name type="scientific">Dibothriocephalus latus</name>
    <name type="common">Fish tapeworm</name>
    <name type="synonym">Diphyllobothrium latum</name>
    <dbReference type="NCBI Taxonomy" id="60516"/>
    <lineage>
        <taxon>Eukaryota</taxon>
        <taxon>Metazoa</taxon>
        <taxon>Spiralia</taxon>
        <taxon>Lophotrochozoa</taxon>
        <taxon>Platyhelminthes</taxon>
        <taxon>Cestoda</taxon>
        <taxon>Eucestoda</taxon>
        <taxon>Diphyllobothriidea</taxon>
        <taxon>Diphyllobothriidae</taxon>
        <taxon>Dibothriocephalus</taxon>
    </lineage>
</organism>
<evidence type="ECO:0000259" key="1">
    <source>
        <dbReference type="PROSITE" id="PS50878"/>
    </source>
</evidence>
<dbReference type="InterPro" id="IPR043128">
    <property type="entry name" value="Rev_trsase/Diguanyl_cyclase"/>
</dbReference>